<gene>
    <name evidence="2" type="ORF">Q8A67_025236</name>
</gene>
<evidence type="ECO:0000313" key="3">
    <source>
        <dbReference type="Proteomes" id="UP001187343"/>
    </source>
</evidence>
<dbReference type="Proteomes" id="UP001187343">
    <property type="component" value="Unassembled WGS sequence"/>
</dbReference>
<accession>A0AA88TBB7</accession>
<evidence type="ECO:0000256" key="1">
    <source>
        <dbReference type="SAM" id="MobiDB-lite"/>
    </source>
</evidence>
<sequence length="179" mass="20030">MLVNQCIRTPHLSIRKEQRRVEKERKSNQRWTTRQGGWREGLRYSPTCLKFILRLLELFQYVLLGESSFCHRIPETSLSGIVNSIEGVTVSRLLGTPWSKGLIRPNFQGHTENTAGCHSTECSTRQTTSAPTQPPHSPPGTRCPFGTSLTPPVPNECQHAKSQVTVTWKPLSLITAVGP</sequence>
<protein>
    <submittedName>
        <fullName evidence="2">Uncharacterized protein</fullName>
    </submittedName>
</protein>
<dbReference type="EMBL" id="JAUYZG010000025">
    <property type="protein sequence ID" value="KAK2867119.1"/>
    <property type="molecule type" value="Genomic_DNA"/>
</dbReference>
<feature type="compositionally biased region" description="Polar residues" evidence="1">
    <location>
        <begin position="114"/>
        <end position="131"/>
    </location>
</feature>
<keyword evidence="3" id="KW-1185">Reference proteome</keyword>
<organism evidence="2 3">
    <name type="scientific">Cirrhinus molitorella</name>
    <name type="common">mud carp</name>
    <dbReference type="NCBI Taxonomy" id="172907"/>
    <lineage>
        <taxon>Eukaryota</taxon>
        <taxon>Metazoa</taxon>
        <taxon>Chordata</taxon>
        <taxon>Craniata</taxon>
        <taxon>Vertebrata</taxon>
        <taxon>Euteleostomi</taxon>
        <taxon>Actinopterygii</taxon>
        <taxon>Neopterygii</taxon>
        <taxon>Teleostei</taxon>
        <taxon>Ostariophysi</taxon>
        <taxon>Cypriniformes</taxon>
        <taxon>Cyprinidae</taxon>
        <taxon>Labeoninae</taxon>
        <taxon>Labeonini</taxon>
        <taxon>Cirrhinus</taxon>
    </lineage>
</organism>
<reference evidence="2" key="1">
    <citation type="submission" date="2023-08" db="EMBL/GenBank/DDBJ databases">
        <title>Chromosome-level Genome Assembly of mud carp (Cirrhinus molitorella).</title>
        <authorList>
            <person name="Liu H."/>
        </authorList>
    </citation>
    <scope>NUCLEOTIDE SEQUENCE</scope>
    <source>
        <strain evidence="2">Prfri</strain>
        <tissue evidence="2">Muscle</tissue>
    </source>
</reference>
<comment type="caution">
    <text evidence="2">The sequence shown here is derived from an EMBL/GenBank/DDBJ whole genome shotgun (WGS) entry which is preliminary data.</text>
</comment>
<evidence type="ECO:0000313" key="2">
    <source>
        <dbReference type="EMBL" id="KAK2867119.1"/>
    </source>
</evidence>
<dbReference type="AlphaFoldDB" id="A0AA88TBB7"/>
<feature type="region of interest" description="Disordered" evidence="1">
    <location>
        <begin position="114"/>
        <end position="149"/>
    </location>
</feature>
<proteinExistence type="predicted"/>
<name>A0AA88TBB7_9TELE</name>